<dbReference type="AlphaFoldDB" id="A0A0S6W535"/>
<dbReference type="PANTHER" id="PTHR23150">
    <property type="entry name" value="SULFATASE MODIFYING FACTOR 1, 2"/>
    <property type="match status" value="1"/>
</dbReference>
<feature type="chain" id="PRO_5006631634" description="Sulfatase-modifying factor enzyme-like domain-containing protein" evidence="2">
    <location>
        <begin position="30"/>
        <end position="319"/>
    </location>
</feature>
<dbReference type="Proteomes" id="UP000030700">
    <property type="component" value="Unassembled WGS sequence"/>
</dbReference>
<keyword evidence="5" id="KW-1185">Reference proteome</keyword>
<dbReference type="PANTHER" id="PTHR23150:SF19">
    <property type="entry name" value="FORMYLGLYCINE-GENERATING ENZYME"/>
    <property type="match status" value="1"/>
</dbReference>
<dbReference type="InterPro" id="IPR016187">
    <property type="entry name" value="CTDL_fold"/>
</dbReference>
<keyword evidence="2" id="KW-0732">Signal</keyword>
<dbReference type="InterPro" id="IPR042095">
    <property type="entry name" value="SUMF_sf"/>
</dbReference>
<dbReference type="SUPFAM" id="SSF56436">
    <property type="entry name" value="C-type lectin-like"/>
    <property type="match status" value="1"/>
</dbReference>
<dbReference type="InterPro" id="IPR005532">
    <property type="entry name" value="SUMF_dom"/>
</dbReference>
<dbReference type="Pfam" id="PF03781">
    <property type="entry name" value="FGE-sulfatase"/>
    <property type="match status" value="1"/>
</dbReference>
<protein>
    <recommendedName>
        <fullName evidence="3">Sulfatase-modifying factor enzyme-like domain-containing protein</fullName>
    </recommendedName>
</protein>
<evidence type="ECO:0000256" key="1">
    <source>
        <dbReference type="SAM" id="MobiDB-lite"/>
    </source>
</evidence>
<proteinExistence type="predicted"/>
<reference evidence="4 5" key="1">
    <citation type="journal article" date="2015" name="PeerJ">
        <title>First genomic representation of candidate bacterial phylum KSB3 points to enhanced environmental sensing as a trigger of wastewater bulking.</title>
        <authorList>
            <person name="Sekiguchi Y."/>
            <person name="Ohashi A."/>
            <person name="Parks D.H."/>
            <person name="Yamauchi T."/>
            <person name="Tyson G.W."/>
            <person name="Hugenholtz P."/>
        </authorList>
    </citation>
    <scope>NUCLEOTIDE SEQUENCE [LARGE SCALE GENOMIC DNA]</scope>
</reference>
<gene>
    <name evidence="4" type="ORF">U14_04765</name>
</gene>
<dbReference type="InterPro" id="IPR051043">
    <property type="entry name" value="Sulfatase_Mod_Factor_Kinase"/>
</dbReference>
<accession>A0A0S6W535</accession>
<evidence type="ECO:0000259" key="3">
    <source>
        <dbReference type="Pfam" id="PF03781"/>
    </source>
</evidence>
<evidence type="ECO:0000313" key="5">
    <source>
        <dbReference type="Proteomes" id="UP000030700"/>
    </source>
</evidence>
<organism evidence="4 5">
    <name type="scientific">Candidatus Moduliflexus flocculans</name>
    <dbReference type="NCBI Taxonomy" id="1499966"/>
    <lineage>
        <taxon>Bacteria</taxon>
        <taxon>Candidatus Moduliflexota</taxon>
        <taxon>Candidatus Moduliflexia</taxon>
        <taxon>Candidatus Moduliflexales</taxon>
        <taxon>Candidatus Moduliflexaceae</taxon>
    </lineage>
</organism>
<feature type="compositionally biased region" description="Pro residues" evidence="1">
    <location>
        <begin position="280"/>
        <end position="289"/>
    </location>
</feature>
<feature type="domain" description="Sulfatase-modifying factor enzyme-like" evidence="3">
    <location>
        <begin position="45"/>
        <end position="253"/>
    </location>
</feature>
<evidence type="ECO:0000256" key="2">
    <source>
        <dbReference type="SAM" id="SignalP"/>
    </source>
</evidence>
<name>A0A0S6W535_9BACT</name>
<evidence type="ECO:0000313" key="4">
    <source>
        <dbReference type="EMBL" id="GAK53500.1"/>
    </source>
</evidence>
<dbReference type="GO" id="GO:0120147">
    <property type="term" value="F:formylglycine-generating oxidase activity"/>
    <property type="evidence" value="ECO:0007669"/>
    <property type="project" value="TreeGrafter"/>
</dbReference>
<dbReference type="STRING" id="1499966.U14_04765"/>
<feature type="signal peptide" evidence="2">
    <location>
        <begin position="1"/>
        <end position="29"/>
    </location>
</feature>
<dbReference type="Gene3D" id="3.90.1580.10">
    <property type="entry name" value="paralog of FGE (formylglycine-generating enzyme)"/>
    <property type="match status" value="1"/>
</dbReference>
<feature type="region of interest" description="Disordered" evidence="1">
    <location>
        <begin position="251"/>
        <end position="319"/>
    </location>
</feature>
<sequence length="319" mass="34494">MSTQMKQRMMCVTMLVTIAVLLFSGAAASSEPAAGATQVRETDGATMVYVPSGEFLMGSPMLGGNSNEWPQHIVYLNGFWIDRTEVTNRQFETFVQATGYRTKAEREGSSYVRVGLSLVGGIRLVKGADWRHPEGPGSSIAGRENEPMIQTAWEDAQAYCEWAGTRLPTEAEWEKAACGVDDRRYPWGNEEPNCHYAVMQDSRGVGCGQGWKPWPVGSKPAGTSPYGALDMAGNANEYVADWYNEQYYASSPVSSPPAQKGPRPGAKESGPAEVRTARRPGPPAPPPVHGLPADRGLPRPAGMPPGPSTPRSHRRRSAA</sequence>
<dbReference type="EMBL" id="DF820459">
    <property type="protein sequence ID" value="GAK53500.1"/>
    <property type="molecule type" value="Genomic_DNA"/>
</dbReference>
<dbReference type="HOGENOM" id="CLU_012431_0_2_0"/>